<dbReference type="EMBL" id="JBJQOH010000003">
    <property type="protein sequence ID" value="KAL3692638.1"/>
    <property type="molecule type" value="Genomic_DNA"/>
</dbReference>
<evidence type="ECO:0000256" key="1">
    <source>
        <dbReference type="SAM" id="MobiDB-lite"/>
    </source>
</evidence>
<feature type="compositionally biased region" description="Basic residues" evidence="1">
    <location>
        <begin position="185"/>
        <end position="195"/>
    </location>
</feature>
<proteinExistence type="predicted"/>
<feature type="compositionally biased region" description="Low complexity" evidence="1">
    <location>
        <begin position="171"/>
        <end position="184"/>
    </location>
</feature>
<keyword evidence="3" id="KW-1185">Reference proteome</keyword>
<reference evidence="2 3" key="1">
    <citation type="submission" date="2024-09" db="EMBL/GenBank/DDBJ databases">
        <title>Chromosome-scale assembly of Riccia sorocarpa.</title>
        <authorList>
            <person name="Paukszto L."/>
        </authorList>
    </citation>
    <scope>NUCLEOTIDE SEQUENCE [LARGE SCALE GENOMIC DNA]</scope>
    <source>
        <strain evidence="2">LP-2024</strain>
        <tissue evidence="2">Aerial parts of the thallus</tissue>
    </source>
</reference>
<comment type="caution">
    <text evidence="2">The sequence shown here is derived from an EMBL/GenBank/DDBJ whole genome shotgun (WGS) entry which is preliminary data.</text>
</comment>
<evidence type="ECO:0000313" key="3">
    <source>
        <dbReference type="Proteomes" id="UP001633002"/>
    </source>
</evidence>
<feature type="compositionally biased region" description="Low complexity" evidence="1">
    <location>
        <begin position="131"/>
        <end position="140"/>
    </location>
</feature>
<organism evidence="2 3">
    <name type="scientific">Riccia sorocarpa</name>
    <dbReference type="NCBI Taxonomy" id="122646"/>
    <lineage>
        <taxon>Eukaryota</taxon>
        <taxon>Viridiplantae</taxon>
        <taxon>Streptophyta</taxon>
        <taxon>Embryophyta</taxon>
        <taxon>Marchantiophyta</taxon>
        <taxon>Marchantiopsida</taxon>
        <taxon>Marchantiidae</taxon>
        <taxon>Marchantiales</taxon>
        <taxon>Ricciaceae</taxon>
        <taxon>Riccia</taxon>
    </lineage>
</organism>
<gene>
    <name evidence="2" type="ORF">R1sor_006289</name>
</gene>
<evidence type="ECO:0000313" key="2">
    <source>
        <dbReference type="EMBL" id="KAL3692638.1"/>
    </source>
</evidence>
<sequence length="385" mass="40954">MRAKRIPASNRRKGFRNKQSVCSTDRCVHFSVDWGPAAHTVVEAGTAKFFSSACVELCMIPIQLRKVEHDNTETIVRALRGLTRTLRQRRGGSGGSPSSSQTSASRNGVLEKLQAVTEAKLTNGDARKGRSLQSGSSSDSGGCGELPIESGLATSKYTMPQPPPSAARNTRALSVPTSAAAAAIKKPKRKRKSKKTPTTVLHIEAEKFLQTVRELTGGTYGCQSDMTATPLVSQPSATRNALEPARPQPSRPVVEVTPTDPPAAAPVVAAIPPIDLEPASDLLGLLFQSSEGSCSLLSEMMGYGNQNSWNAMASTFSAAPERVDGYGSKASQFAGVYSSEVAEGSSATFSFSLAEQMDRRQTPSATESPKHPGSHPFEDVEAWFL</sequence>
<evidence type="ECO:0008006" key="4">
    <source>
        <dbReference type="Google" id="ProtNLM"/>
    </source>
</evidence>
<dbReference type="AlphaFoldDB" id="A0ABD3HMM0"/>
<feature type="region of interest" description="Disordered" evidence="1">
    <location>
        <begin position="86"/>
        <end position="107"/>
    </location>
</feature>
<dbReference type="Proteomes" id="UP001633002">
    <property type="component" value="Unassembled WGS sequence"/>
</dbReference>
<feature type="region of interest" description="Disordered" evidence="1">
    <location>
        <begin position="120"/>
        <end position="197"/>
    </location>
</feature>
<feature type="compositionally biased region" description="Low complexity" evidence="1">
    <location>
        <begin position="96"/>
        <end position="106"/>
    </location>
</feature>
<protein>
    <recommendedName>
        <fullName evidence="4">VQ domain-containing protein</fullName>
    </recommendedName>
</protein>
<name>A0ABD3HMM0_9MARC</name>
<accession>A0ABD3HMM0</accession>
<feature type="region of interest" description="Disordered" evidence="1">
    <location>
        <begin position="355"/>
        <end position="378"/>
    </location>
</feature>